<dbReference type="FunFam" id="3.30.40.10:FF:000051">
    <property type="entry name" value="RBR-type E3 ubiquitin transferase"/>
    <property type="match status" value="1"/>
</dbReference>
<comment type="subcellular location">
    <subcellularLocation>
        <location evidence="2">Membrane</location>
        <topology evidence="2">Single-pass membrane protein</topology>
    </subcellularLocation>
</comment>
<keyword evidence="6" id="KW-0812">Transmembrane</keyword>
<protein>
    <recommendedName>
        <fullName evidence="4">RBR-type E3 ubiquitin transferase</fullName>
        <ecNumber evidence="4">2.3.2.31</ecNumber>
    </recommendedName>
</protein>
<organism evidence="17">
    <name type="scientific">Paramoeba aestuarina</name>
    <dbReference type="NCBI Taxonomy" id="180227"/>
    <lineage>
        <taxon>Eukaryota</taxon>
        <taxon>Amoebozoa</taxon>
        <taxon>Discosea</taxon>
        <taxon>Flabellinia</taxon>
        <taxon>Dactylopodida</taxon>
        <taxon>Paramoebidae</taxon>
        <taxon>Paramoeba</taxon>
    </lineage>
</organism>
<comment type="pathway">
    <text evidence="3">Protein modification; protein ubiquitination.</text>
</comment>
<dbReference type="InterPro" id="IPR002867">
    <property type="entry name" value="IBR_dom"/>
</dbReference>
<dbReference type="EMBL" id="HBKR01022758">
    <property type="protein sequence ID" value="CAE2313293.1"/>
    <property type="molecule type" value="Transcribed_RNA"/>
</dbReference>
<dbReference type="Pfam" id="PF01485">
    <property type="entry name" value="IBR"/>
    <property type="match status" value="1"/>
</dbReference>
<dbReference type="GO" id="GO:0061630">
    <property type="term" value="F:ubiquitin protein ligase activity"/>
    <property type="evidence" value="ECO:0007669"/>
    <property type="project" value="UniProtKB-EC"/>
</dbReference>
<keyword evidence="14" id="KW-0175">Coiled coil</keyword>
<evidence type="ECO:0000256" key="14">
    <source>
        <dbReference type="SAM" id="Coils"/>
    </source>
</evidence>
<evidence type="ECO:0000256" key="10">
    <source>
        <dbReference type="ARBA" id="ARBA00022786"/>
    </source>
</evidence>
<dbReference type="InterPro" id="IPR031127">
    <property type="entry name" value="E3_UB_ligase_RBR"/>
</dbReference>
<dbReference type="GO" id="GO:0005737">
    <property type="term" value="C:cytoplasm"/>
    <property type="evidence" value="ECO:0007669"/>
    <property type="project" value="UniProtKB-ARBA"/>
</dbReference>
<dbReference type="PANTHER" id="PTHR11685">
    <property type="entry name" value="RBR FAMILY RING FINGER AND IBR DOMAIN-CONTAINING"/>
    <property type="match status" value="1"/>
</dbReference>
<keyword evidence="5" id="KW-0808">Transferase</keyword>
<keyword evidence="13" id="KW-0472">Membrane</keyword>
<dbReference type="Gene3D" id="1.20.120.1750">
    <property type="match status" value="1"/>
</dbReference>
<dbReference type="Pfam" id="PF22191">
    <property type="entry name" value="IBR_1"/>
    <property type="match status" value="1"/>
</dbReference>
<keyword evidence="7" id="KW-0479">Metal-binding</keyword>
<evidence type="ECO:0000256" key="1">
    <source>
        <dbReference type="ARBA" id="ARBA00001798"/>
    </source>
</evidence>
<dbReference type="CDD" id="cd20335">
    <property type="entry name" value="BRcat_RBR"/>
    <property type="match status" value="1"/>
</dbReference>
<keyword evidence="9" id="KW-0863">Zinc-finger</keyword>
<keyword evidence="12" id="KW-1133">Transmembrane helix</keyword>
<keyword evidence="8" id="KW-0677">Repeat</keyword>
<evidence type="ECO:0000256" key="2">
    <source>
        <dbReference type="ARBA" id="ARBA00004167"/>
    </source>
</evidence>
<evidence type="ECO:0000256" key="7">
    <source>
        <dbReference type="ARBA" id="ARBA00022723"/>
    </source>
</evidence>
<dbReference type="GO" id="GO:0031090">
    <property type="term" value="C:organelle membrane"/>
    <property type="evidence" value="ECO:0007669"/>
    <property type="project" value="UniProtKB-ARBA"/>
</dbReference>
<evidence type="ECO:0000256" key="8">
    <source>
        <dbReference type="ARBA" id="ARBA00022737"/>
    </source>
</evidence>
<dbReference type="GO" id="GO:0008270">
    <property type="term" value="F:zinc ion binding"/>
    <property type="evidence" value="ECO:0007669"/>
    <property type="project" value="UniProtKB-KW"/>
</dbReference>
<accession>A0A7S4L2T4</accession>
<evidence type="ECO:0000256" key="12">
    <source>
        <dbReference type="ARBA" id="ARBA00022989"/>
    </source>
</evidence>
<evidence type="ECO:0000256" key="15">
    <source>
        <dbReference type="SAM" id="MobiDB-lite"/>
    </source>
</evidence>
<evidence type="ECO:0000313" key="17">
    <source>
        <dbReference type="EMBL" id="CAE2313293.1"/>
    </source>
</evidence>
<evidence type="ECO:0000256" key="3">
    <source>
        <dbReference type="ARBA" id="ARBA00004906"/>
    </source>
</evidence>
<dbReference type="AlphaFoldDB" id="A0A7S4L2T4"/>
<keyword evidence="11" id="KW-0862">Zinc</keyword>
<dbReference type="InterPro" id="IPR044066">
    <property type="entry name" value="TRIAD_supradom"/>
</dbReference>
<proteinExistence type="predicted"/>
<evidence type="ECO:0000256" key="13">
    <source>
        <dbReference type="ARBA" id="ARBA00023136"/>
    </source>
</evidence>
<dbReference type="EC" id="2.3.2.31" evidence="4"/>
<evidence type="ECO:0000256" key="11">
    <source>
        <dbReference type="ARBA" id="ARBA00022833"/>
    </source>
</evidence>
<comment type="catalytic activity">
    <reaction evidence="1">
        <text>[E2 ubiquitin-conjugating enzyme]-S-ubiquitinyl-L-cysteine + [acceptor protein]-L-lysine = [E2 ubiquitin-conjugating enzyme]-L-cysteine + [acceptor protein]-N(6)-ubiquitinyl-L-lysine.</text>
        <dbReference type="EC" id="2.3.2.31"/>
    </reaction>
</comment>
<dbReference type="SUPFAM" id="SSF57850">
    <property type="entry name" value="RING/U-box"/>
    <property type="match status" value="3"/>
</dbReference>
<dbReference type="GO" id="GO:0016567">
    <property type="term" value="P:protein ubiquitination"/>
    <property type="evidence" value="ECO:0007669"/>
    <property type="project" value="InterPro"/>
</dbReference>
<feature type="region of interest" description="Disordered" evidence="15">
    <location>
        <begin position="134"/>
        <end position="172"/>
    </location>
</feature>
<keyword evidence="10" id="KW-0833">Ubl conjugation pathway</keyword>
<evidence type="ECO:0000256" key="5">
    <source>
        <dbReference type="ARBA" id="ARBA00022679"/>
    </source>
</evidence>
<name>A0A7S4L2T4_9EUKA</name>
<dbReference type="InterPro" id="IPR013083">
    <property type="entry name" value="Znf_RING/FYVE/PHD"/>
</dbReference>
<evidence type="ECO:0000256" key="9">
    <source>
        <dbReference type="ARBA" id="ARBA00022771"/>
    </source>
</evidence>
<feature type="domain" description="RING-type" evidence="16">
    <location>
        <begin position="176"/>
        <end position="397"/>
    </location>
</feature>
<evidence type="ECO:0000259" key="16">
    <source>
        <dbReference type="PROSITE" id="PS51873"/>
    </source>
</evidence>
<dbReference type="PROSITE" id="PS51873">
    <property type="entry name" value="TRIAD"/>
    <property type="match status" value="1"/>
</dbReference>
<feature type="coiled-coil region" evidence="14">
    <location>
        <begin position="401"/>
        <end position="428"/>
    </location>
</feature>
<dbReference type="Gene3D" id="3.30.40.10">
    <property type="entry name" value="Zinc/RING finger domain, C3HC4 (zinc finger)"/>
    <property type="match status" value="1"/>
</dbReference>
<dbReference type="CDD" id="cd20336">
    <property type="entry name" value="Rcat_RBR"/>
    <property type="match status" value="1"/>
</dbReference>
<dbReference type="SMART" id="SM00647">
    <property type="entry name" value="IBR"/>
    <property type="match status" value="2"/>
</dbReference>
<sequence>MAAESELTFSMQGELFEEFAYEFMHGKGKEEEEPEDEGLRYSVDFPLLQTALVGHLEGTVSNDSKQNGYQKFGTIEEMMKAGMELLKVAQEKGHEGRCEMLQMFLATLASIVGQTNRMSMEVFSPAQLEIHYPQIPDDLNSDPSSSSSSSVPYFPPASLGGSSSSAPSPSPSPLLADQNCPICFEDYPSTQMRTLMSCGSHFTCKDCMELHLTTLISDVQTVQKLHCPDPTCPHVANEWELEPLIGTKNFKKYLDMITLAALKPDQGEGGVWWCPNDKCRAPIAKEELGENKKVTCPGCQTEFCGECGGLWHEGKTCEEAEKMRDSTSFTSWLEKKGDKVKPCPKCKFGIEKNSGCNHMTCQQCNFQWCWLCHLAYLDEELYPNGHYGLGSPCNELRMTDADTLEEAYEKENKTKNAVDNEVENFQRDWEAGAAERERQAEEYRRLVRRNRARRGPILVARGARNIITAPIRFFRGGHDN</sequence>
<gene>
    <name evidence="17" type="ORF">NAES01612_LOCUS14868</name>
</gene>
<feature type="compositionally biased region" description="Low complexity" evidence="15">
    <location>
        <begin position="141"/>
        <end position="167"/>
    </location>
</feature>
<evidence type="ECO:0000256" key="4">
    <source>
        <dbReference type="ARBA" id="ARBA00012251"/>
    </source>
</evidence>
<evidence type="ECO:0000256" key="6">
    <source>
        <dbReference type="ARBA" id="ARBA00022692"/>
    </source>
</evidence>
<reference evidence="17" key="1">
    <citation type="submission" date="2021-01" db="EMBL/GenBank/DDBJ databases">
        <authorList>
            <person name="Corre E."/>
            <person name="Pelletier E."/>
            <person name="Niang G."/>
            <person name="Scheremetjew M."/>
            <person name="Finn R."/>
            <person name="Kale V."/>
            <person name="Holt S."/>
            <person name="Cochrane G."/>
            <person name="Meng A."/>
            <person name="Brown T."/>
            <person name="Cohen L."/>
        </authorList>
    </citation>
    <scope>NUCLEOTIDE SEQUENCE</scope>
    <source>
        <strain evidence="17">SoJaBio B1-5/56/2</strain>
    </source>
</reference>